<dbReference type="PIRSF" id="PIRSF000137">
    <property type="entry name" value="Alcohol_oxidase"/>
    <property type="match status" value="1"/>
</dbReference>
<reference evidence="11" key="1">
    <citation type="journal article" date="2015" name="BMC Genomics">
        <title>Genomic and transcriptomic analysis of the endophytic fungus Pestalotiopsis fici reveals its lifestyle and high potential for synthesis of natural products.</title>
        <authorList>
            <person name="Wang X."/>
            <person name="Zhang X."/>
            <person name="Liu L."/>
            <person name="Xiang M."/>
            <person name="Wang W."/>
            <person name="Sun X."/>
            <person name="Che Y."/>
            <person name="Guo L."/>
            <person name="Liu G."/>
            <person name="Guo L."/>
            <person name="Wang C."/>
            <person name="Yin W.B."/>
            <person name="Stadler M."/>
            <person name="Zhang X."/>
            <person name="Liu X."/>
        </authorList>
    </citation>
    <scope>NUCLEOTIDE SEQUENCE [LARGE SCALE GENOMIC DNA]</scope>
    <source>
        <strain evidence="11">W106-1 / CGMCC3.15140</strain>
    </source>
</reference>
<dbReference type="InterPro" id="IPR000172">
    <property type="entry name" value="GMC_OxRdtase_N"/>
</dbReference>
<accession>W3X8K5</accession>
<keyword evidence="4 7" id="KW-0274">FAD</keyword>
<dbReference type="PROSITE" id="PS00624">
    <property type="entry name" value="GMC_OXRED_2"/>
    <property type="match status" value="1"/>
</dbReference>
<evidence type="ECO:0000256" key="3">
    <source>
        <dbReference type="ARBA" id="ARBA00022630"/>
    </source>
</evidence>
<dbReference type="Pfam" id="PF00732">
    <property type="entry name" value="GMC_oxred_N"/>
    <property type="match status" value="1"/>
</dbReference>
<evidence type="ECO:0000256" key="2">
    <source>
        <dbReference type="ARBA" id="ARBA00010790"/>
    </source>
</evidence>
<organism evidence="10 11">
    <name type="scientific">Pestalotiopsis fici (strain W106-1 / CGMCC3.15140)</name>
    <dbReference type="NCBI Taxonomy" id="1229662"/>
    <lineage>
        <taxon>Eukaryota</taxon>
        <taxon>Fungi</taxon>
        <taxon>Dikarya</taxon>
        <taxon>Ascomycota</taxon>
        <taxon>Pezizomycotina</taxon>
        <taxon>Sordariomycetes</taxon>
        <taxon>Xylariomycetidae</taxon>
        <taxon>Amphisphaeriales</taxon>
        <taxon>Sporocadaceae</taxon>
        <taxon>Pestalotiopsis</taxon>
    </lineage>
</organism>
<dbReference type="Proteomes" id="UP000030651">
    <property type="component" value="Unassembled WGS sequence"/>
</dbReference>
<comment type="similarity">
    <text evidence="2">Belongs to the GMC oxidoreductase family.</text>
</comment>
<evidence type="ECO:0000256" key="7">
    <source>
        <dbReference type="PIRSR" id="PIRSR000137-2"/>
    </source>
</evidence>
<dbReference type="InterPro" id="IPR027424">
    <property type="entry name" value="Glucose_Oxidase_domain_2"/>
</dbReference>
<dbReference type="KEGG" id="pfy:PFICI_06523"/>
<evidence type="ECO:0000256" key="8">
    <source>
        <dbReference type="SAM" id="SignalP"/>
    </source>
</evidence>
<dbReference type="SUPFAM" id="SSF51905">
    <property type="entry name" value="FAD/NAD(P)-binding domain"/>
    <property type="match status" value="1"/>
</dbReference>
<dbReference type="Pfam" id="PF05199">
    <property type="entry name" value="GMC_oxred_C"/>
    <property type="match status" value="1"/>
</dbReference>
<keyword evidence="3" id="KW-0285">Flavoprotein</keyword>
<name>W3X8K5_PESFW</name>
<proteinExistence type="inferred from homology"/>
<evidence type="ECO:0000256" key="1">
    <source>
        <dbReference type="ARBA" id="ARBA00001974"/>
    </source>
</evidence>
<dbReference type="InterPro" id="IPR012132">
    <property type="entry name" value="GMC_OxRdtase"/>
</dbReference>
<evidence type="ECO:0000259" key="9">
    <source>
        <dbReference type="PROSITE" id="PS00624"/>
    </source>
</evidence>
<dbReference type="Gene3D" id="4.10.450.10">
    <property type="entry name" value="Glucose Oxidase, domain 2"/>
    <property type="match status" value="1"/>
</dbReference>
<feature type="active site" description="Proton acceptor" evidence="6">
    <location>
        <position position="571"/>
    </location>
</feature>
<evidence type="ECO:0000256" key="5">
    <source>
        <dbReference type="ARBA" id="ARBA00023002"/>
    </source>
</evidence>
<dbReference type="PANTHER" id="PTHR11552:SF201">
    <property type="entry name" value="GLUCOSE-METHANOL-CHOLINE OXIDOREDUCTASE N-TERMINAL DOMAIN-CONTAINING PROTEIN"/>
    <property type="match status" value="1"/>
</dbReference>
<dbReference type="GeneID" id="19271536"/>
<feature type="binding site" evidence="7">
    <location>
        <position position="109"/>
    </location>
    <ligand>
        <name>FAD</name>
        <dbReference type="ChEBI" id="CHEBI:57692"/>
    </ligand>
</feature>
<dbReference type="OrthoDB" id="269227at2759"/>
<keyword evidence="11" id="KW-1185">Reference proteome</keyword>
<dbReference type="SUPFAM" id="SSF54373">
    <property type="entry name" value="FAD-linked reductases, C-terminal domain"/>
    <property type="match status" value="1"/>
</dbReference>
<dbReference type="InterPro" id="IPR007867">
    <property type="entry name" value="GMC_OxRtase_C"/>
</dbReference>
<dbReference type="EMBL" id="KI912112">
    <property type="protein sequence ID" value="ETS81521.1"/>
    <property type="molecule type" value="Genomic_DNA"/>
</dbReference>
<feature type="binding site" evidence="7">
    <location>
        <begin position="35"/>
        <end position="36"/>
    </location>
    <ligand>
        <name>FAD</name>
        <dbReference type="ChEBI" id="CHEBI:57692"/>
    </ligand>
</feature>
<evidence type="ECO:0000256" key="6">
    <source>
        <dbReference type="PIRSR" id="PIRSR000137-1"/>
    </source>
</evidence>
<dbReference type="eggNOG" id="KOG1238">
    <property type="taxonomic scope" value="Eukaryota"/>
</dbReference>
<dbReference type="RefSeq" id="XP_007833295.1">
    <property type="nucleotide sequence ID" value="XM_007835104.1"/>
</dbReference>
<evidence type="ECO:0000313" key="10">
    <source>
        <dbReference type="EMBL" id="ETS81521.1"/>
    </source>
</evidence>
<protein>
    <recommendedName>
        <fullName evidence="9">Glucose-methanol-choline oxidoreductase N-terminal domain-containing protein</fullName>
    </recommendedName>
</protein>
<dbReference type="HOGENOM" id="CLU_002865_6_0_1"/>
<dbReference type="InterPro" id="IPR036188">
    <property type="entry name" value="FAD/NAD-bd_sf"/>
</dbReference>
<comment type="cofactor">
    <cofactor evidence="1 7">
        <name>FAD</name>
        <dbReference type="ChEBI" id="CHEBI:57692"/>
    </cofactor>
</comment>
<feature type="active site" description="Proton donor" evidence="6">
    <location>
        <position position="528"/>
    </location>
</feature>
<dbReference type="AlphaFoldDB" id="W3X8K5"/>
<sequence length="591" mass="63861">MRIQILTCVLPLAAAGVVQRKSDDVVDYIVVGGGTSGLVVAKRLSEDPTVSVLVIEAGDSVYDNENVTDVNGYGLAFGTDIDYAFESVNQTYADGKAQTLRAGKALGGTSTINGMAYTRTESAQVDAWELVGNKGWNWNNLFPYYLKSEHFQTPSQAREAAGHLSYEAQDHGYDGPLLTGWPYSVTNTSLVNDVASTYDAMGLSLNSDLNGGSMVGFSVFPYHIDQELNVREDAARAYYYPYQNATNLKVLLNTRANKLVWASNSSNGATAEGVSIASSNGETKTIKATKEVIISAGALSSPRLLELSGIGNPAILSQYGIDVVVDLPTVGENLQDQSNNGIDFGLANNYTLADKTALVAYPSVSHLFGNQTASFAQQVKANLSSYAARVASANGNVTRPTDLLEFYELQYDLIFKSQVPFAEVLINFASTEWASEFWSLLPFSRGSVHIRSSDPGVAAAIDPKYFMLEFDGRAQAEVARYVRKLYSTEPFASYNSGEVSPGIETVSASADDEAWVSWIKETYRSNFHSVGTAAMMPREKGGVVDTELRVYGTSNVRVVDASVVPFQVCGHSVSTLYAVAERASDFIRGKQ</sequence>
<feature type="signal peptide" evidence="8">
    <location>
        <begin position="1"/>
        <end position="15"/>
    </location>
</feature>
<evidence type="ECO:0000256" key="4">
    <source>
        <dbReference type="ARBA" id="ARBA00022827"/>
    </source>
</evidence>
<dbReference type="GO" id="GO:0050660">
    <property type="term" value="F:flavin adenine dinucleotide binding"/>
    <property type="evidence" value="ECO:0007669"/>
    <property type="project" value="InterPro"/>
</dbReference>
<dbReference type="GO" id="GO:0016614">
    <property type="term" value="F:oxidoreductase activity, acting on CH-OH group of donors"/>
    <property type="evidence" value="ECO:0007669"/>
    <property type="project" value="InterPro"/>
</dbReference>
<dbReference type="OMA" id="LQDQMNN"/>
<dbReference type="PANTHER" id="PTHR11552">
    <property type="entry name" value="GLUCOSE-METHANOL-CHOLINE GMC OXIDOREDUCTASE"/>
    <property type="match status" value="1"/>
</dbReference>
<dbReference type="Gene3D" id="3.30.560.10">
    <property type="entry name" value="Glucose Oxidase, domain 3"/>
    <property type="match status" value="1"/>
</dbReference>
<feature type="chain" id="PRO_5013243592" description="Glucose-methanol-choline oxidoreductase N-terminal domain-containing protein" evidence="8">
    <location>
        <begin position="16"/>
        <end position="591"/>
    </location>
</feature>
<keyword evidence="5" id="KW-0560">Oxidoreductase</keyword>
<dbReference type="InParanoid" id="W3X8K5"/>
<gene>
    <name evidence="10" type="ORF">PFICI_06523</name>
</gene>
<keyword evidence="8" id="KW-0732">Signal</keyword>
<feature type="domain" description="Glucose-methanol-choline oxidoreductase N-terminal" evidence="9">
    <location>
        <begin position="297"/>
        <end position="311"/>
    </location>
</feature>
<evidence type="ECO:0000313" key="11">
    <source>
        <dbReference type="Proteomes" id="UP000030651"/>
    </source>
</evidence>
<dbReference type="Gene3D" id="3.50.50.60">
    <property type="entry name" value="FAD/NAD(P)-binding domain"/>
    <property type="match status" value="1"/>
</dbReference>